<name>A0ACC0FQJ2_9ERIC</name>
<dbReference type="EMBL" id="CM045770">
    <property type="protein sequence ID" value="KAI7991093.1"/>
    <property type="molecule type" value="Genomic_DNA"/>
</dbReference>
<accession>A0ACC0FQJ2</accession>
<keyword evidence="2" id="KW-1185">Reference proteome</keyword>
<sequence length="100" mass="11057">MVHYETTSPEIWEDTRGKVDIFIAGISTGGTIFGVGQFLKQQNPSIKKGTWRHLQELFAGILDTRTAGTAVEPCWHIEELVEQKVVSGLVDSSEVVIRTA</sequence>
<comment type="caution">
    <text evidence="1">The sequence shown here is derived from an EMBL/GenBank/DDBJ whole genome shotgun (WGS) entry which is preliminary data.</text>
</comment>
<reference evidence="1 2" key="1">
    <citation type="journal article" date="2022" name="Plant J.">
        <title>Chromosome-level genome of Camellia lanceoleosa provides a valuable resource for understanding genome evolution and self-incompatibility.</title>
        <authorList>
            <person name="Gong W."/>
            <person name="Xiao S."/>
            <person name="Wang L."/>
            <person name="Liao Z."/>
            <person name="Chang Y."/>
            <person name="Mo W."/>
            <person name="Hu G."/>
            <person name="Li W."/>
            <person name="Zhao G."/>
            <person name="Zhu H."/>
            <person name="Hu X."/>
            <person name="Ji K."/>
            <person name="Xiang X."/>
            <person name="Song Q."/>
            <person name="Yuan D."/>
            <person name="Jin S."/>
            <person name="Zhang L."/>
        </authorList>
    </citation>
    <scope>NUCLEOTIDE SEQUENCE [LARGE SCALE GENOMIC DNA]</scope>
    <source>
        <strain evidence="1">SQ_2022a</strain>
    </source>
</reference>
<evidence type="ECO:0000313" key="2">
    <source>
        <dbReference type="Proteomes" id="UP001060215"/>
    </source>
</evidence>
<organism evidence="1 2">
    <name type="scientific">Camellia lanceoleosa</name>
    <dbReference type="NCBI Taxonomy" id="1840588"/>
    <lineage>
        <taxon>Eukaryota</taxon>
        <taxon>Viridiplantae</taxon>
        <taxon>Streptophyta</taxon>
        <taxon>Embryophyta</taxon>
        <taxon>Tracheophyta</taxon>
        <taxon>Spermatophyta</taxon>
        <taxon>Magnoliopsida</taxon>
        <taxon>eudicotyledons</taxon>
        <taxon>Gunneridae</taxon>
        <taxon>Pentapetalae</taxon>
        <taxon>asterids</taxon>
        <taxon>Ericales</taxon>
        <taxon>Theaceae</taxon>
        <taxon>Camellia</taxon>
    </lineage>
</organism>
<dbReference type="Proteomes" id="UP001060215">
    <property type="component" value="Chromosome 13"/>
</dbReference>
<protein>
    <submittedName>
        <fullName evidence="1">Bifunctional L-3-cyanoalanine synthase/cysteine synthase</fullName>
    </submittedName>
</protein>
<proteinExistence type="predicted"/>
<evidence type="ECO:0000313" key="1">
    <source>
        <dbReference type="EMBL" id="KAI7991093.1"/>
    </source>
</evidence>
<gene>
    <name evidence="1" type="ORF">LOK49_LG12G03081</name>
</gene>